<dbReference type="PRINTS" id="PR00105">
    <property type="entry name" value="C5METTRFRASE"/>
</dbReference>
<dbReference type="Gene3D" id="3.90.120.10">
    <property type="entry name" value="DNA Methylase, subunit A, domain 2"/>
    <property type="match status" value="1"/>
</dbReference>
<keyword evidence="3 6" id="KW-0949">S-adenosyl-L-methionine</keyword>
<evidence type="ECO:0000256" key="8">
    <source>
        <dbReference type="RuleBase" id="RU000417"/>
    </source>
</evidence>
<evidence type="ECO:0000256" key="1">
    <source>
        <dbReference type="ARBA" id="ARBA00022603"/>
    </source>
</evidence>
<keyword evidence="4" id="KW-0680">Restriction system</keyword>
<organism evidence="9 10">
    <name type="scientific">Pandoraea pnomenusa</name>
    <dbReference type="NCBI Taxonomy" id="93220"/>
    <lineage>
        <taxon>Bacteria</taxon>
        <taxon>Pseudomonadati</taxon>
        <taxon>Pseudomonadota</taxon>
        <taxon>Betaproteobacteria</taxon>
        <taxon>Burkholderiales</taxon>
        <taxon>Burkholderiaceae</taxon>
        <taxon>Pandoraea</taxon>
    </lineage>
</organism>
<dbReference type="InterPro" id="IPR018117">
    <property type="entry name" value="C5_DNA_meth_AS"/>
</dbReference>
<protein>
    <recommendedName>
        <fullName evidence="8">Cytosine-specific methyltransferase</fullName>
        <ecNumber evidence="8">2.1.1.37</ecNumber>
    </recommendedName>
</protein>
<evidence type="ECO:0000313" key="10">
    <source>
        <dbReference type="Proteomes" id="UP000254573"/>
    </source>
</evidence>
<evidence type="ECO:0000256" key="2">
    <source>
        <dbReference type="ARBA" id="ARBA00022679"/>
    </source>
</evidence>
<dbReference type="GO" id="GO:0003886">
    <property type="term" value="F:DNA (cytosine-5-)-methyltransferase activity"/>
    <property type="evidence" value="ECO:0007669"/>
    <property type="project" value="UniProtKB-EC"/>
</dbReference>
<keyword evidence="2 6" id="KW-0808">Transferase</keyword>
<dbReference type="EMBL" id="UGSG01000001">
    <property type="protein sequence ID" value="SUA81961.1"/>
    <property type="molecule type" value="Genomic_DNA"/>
</dbReference>
<dbReference type="InterPro" id="IPR029063">
    <property type="entry name" value="SAM-dependent_MTases_sf"/>
</dbReference>
<evidence type="ECO:0000256" key="4">
    <source>
        <dbReference type="ARBA" id="ARBA00022747"/>
    </source>
</evidence>
<dbReference type="InterPro" id="IPR050390">
    <property type="entry name" value="C5-Methyltransferase"/>
</dbReference>
<evidence type="ECO:0000256" key="6">
    <source>
        <dbReference type="PROSITE-ProRule" id="PRU01016"/>
    </source>
</evidence>
<dbReference type="NCBIfam" id="TIGR00675">
    <property type="entry name" value="dcm"/>
    <property type="match status" value="1"/>
</dbReference>
<dbReference type="PANTHER" id="PTHR10629:SF52">
    <property type="entry name" value="DNA (CYTOSINE-5)-METHYLTRANSFERASE 1"/>
    <property type="match status" value="1"/>
</dbReference>
<dbReference type="PANTHER" id="PTHR10629">
    <property type="entry name" value="CYTOSINE-SPECIFIC METHYLTRANSFERASE"/>
    <property type="match status" value="1"/>
</dbReference>
<comment type="catalytic activity">
    <reaction evidence="5 8">
        <text>a 2'-deoxycytidine in DNA + S-adenosyl-L-methionine = a 5-methyl-2'-deoxycytidine in DNA + S-adenosyl-L-homocysteine + H(+)</text>
        <dbReference type="Rhea" id="RHEA:13681"/>
        <dbReference type="Rhea" id="RHEA-COMP:11369"/>
        <dbReference type="Rhea" id="RHEA-COMP:11370"/>
        <dbReference type="ChEBI" id="CHEBI:15378"/>
        <dbReference type="ChEBI" id="CHEBI:57856"/>
        <dbReference type="ChEBI" id="CHEBI:59789"/>
        <dbReference type="ChEBI" id="CHEBI:85452"/>
        <dbReference type="ChEBI" id="CHEBI:85454"/>
        <dbReference type="EC" id="2.1.1.37"/>
    </reaction>
</comment>
<dbReference type="InterPro" id="IPR001525">
    <property type="entry name" value="C5_MeTfrase"/>
</dbReference>
<feature type="active site" evidence="6">
    <location>
        <position position="74"/>
    </location>
</feature>
<comment type="similarity">
    <text evidence="6 7">Belongs to the class I-like SAM-binding methyltransferase superfamily. C5-methyltransferase family.</text>
</comment>
<reference evidence="9 10" key="1">
    <citation type="submission" date="2018-06" db="EMBL/GenBank/DDBJ databases">
        <authorList>
            <consortium name="Pathogen Informatics"/>
            <person name="Doyle S."/>
        </authorList>
    </citation>
    <scope>NUCLEOTIDE SEQUENCE [LARGE SCALE GENOMIC DNA]</scope>
    <source>
        <strain evidence="9 10">NCTC13160</strain>
    </source>
</reference>
<accession>A0A378YZX6</accession>
<name>A0A378YZX6_9BURK</name>
<dbReference type="Proteomes" id="UP000254573">
    <property type="component" value="Unassembled WGS sequence"/>
</dbReference>
<evidence type="ECO:0000313" key="9">
    <source>
        <dbReference type="EMBL" id="SUA81961.1"/>
    </source>
</evidence>
<gene>
    <name evidence="9" type="primary">hpaIIM</name>
    <name evidence="9" type="ORF">NCTC13160_04835</name>
</gene>
<sequence>MKPIRYLSVCSGIEAATCAWHGLGWLPWAFSEIERFPSAILAHHYPNVPNLGDMTKFKGWPDATIDLLVGGTPCQSFSVAGLRKGLADPRGNLMLTYLAIARRYSPRWLVWENVPGVLSSNEGRDFGTFLGGLAELGYGFAYRVLDAQYVRVESHSRAVPQRRRRVFVVGYLGDWRRPAAALFERESMLGHPAPRREAGQRVAGTLTCSSLDGSGAGGGDGRDQFMIPTITRALTTSNQRIDAETETLLVAHSLRGEGFDASEDGTGRGTPLIPVVAGAIAFDCKASGRNGFAVGDIAATQRSMGHANSHTNGGGHQAVMVGTAVRRLTPRECERLQGFPDDYTLLPGAKAPDGPRYKALGNSMAVNVMRWIGARIQSVENLEIEKAA</sequence>
<dbReference type="EC" id="2.1.1.37" evidence="8"/>
<dbReference type="AlphaFoldDB" id="A0A378YZX6"/>
<dbReference type="PROSITE" id="PS51679">
    <property type="entry name" value="SAM_MT_C5"/>
    <property type="match status" value="1"/>
</dbReference>
<dbReference type="REBASE" id="406514">
    <property type="entry name" value="M1.Ppn13160ORF4835P"/>
</dbReference>
<keyword evidence="1 6" id="KW-0489">Methyltransferase</keyword>
<evidence type="ECO:0000256" key="7">
    <source>
        <dbReference type="RuleBase" id="RU000416"/>
    </source>
</evidence>
<dbReference type="Pfam" id="PF00145">
    <property type="entry name" value="DNA_methylase"/>
    <property type="match status" value="1"/>
</dbReference>
<evidence type="ECO:0000256" key="3">
    <source>
        <dbReference type="ARBA" id="ARBA00022691"/>
    </source>
</evidence>
<evidence type="ECO:0000256" key="5">
    <source>
        <dbReference type="ARBA" id="ARBA00047422"/>
    </source>
</evidence>
<dbReference type="SUPFAM" id="SSF53335">
    <property type="entry name" value="S-adenosyl-L-methionine-dependent methyltransferases"/>
    <property type="match status" value="1"/>
</dbReference>
<dbReference type="GO" id="GO:0009307">
    <property type="term" value="P:DNA restriction-modification system"/>
    <property type="evidence" value="ECO:0007669"/>
    <property type="project" value="UniProtKB-KW"/>
</dbReference>
<dbReference type="PROSITE" id="PS00094">
    <property type="entry name" value="C5_MTASE_1"/>
    <property type="match status" value="1"/>
</dbReference>
<dbReference type="GO" id="GO:0032259">
    <property type="term" value="P:methylation"/>
    <property type="evidence" value="ECO:0007669"/>
    <property type="project" value="UniProtKB-KW"/>
</dbReference>
<proteinExistence type="inferred from homology"/>
<dbReference type="Gene3D" id="3.40.50.150">
    <property type="entry name" value="Vaccinia Virus protein VP39"/>
    <property type="match status" value="1"/>
</dbReference>